<keyword evidence="2" id="KW-1133">Transmembrane helix</keyword>
<dbReference type="InterPro" id="IPR055768">
    <property type="entry name" value="DUF7344"/>
</dbReference>
<dbReference type="Proteomes" id="UP001268864">
    <property type="component" value="Unassembled WGS sequence"/>
</dbReference>
<feature type="region of interest" description="Disordered" evidence="1">
    <location>
        <begin position="1"/>
        <end position="27"/>
    </location>
</feature>
<keyword evidence="5" id="KW-1185">Reference proteome</keyword>
<feature type="transmembrane region" description="Helical" evidence="2">
    <location>
        <begin position="162"/>
        <end position="180"/>
    </location>
</feature>
<keyword evidence="2" id="KW-0472">Membrane</keyword>
<proteinExistence type="predicted"/>
<dbReference type="RefSeq" id="WP_310900466.1">
    <property type="nucleotide sequence ID" value="NZ_JAMQOS010000003.1"/>
</dbReference>
<feature type="compositionally biased region" description="Polar residues" evidence="1">
    <location>
        <begin position="18"/>
        <end position="27"/>
    </location>
</feature>
<evidence type="ECO:0000313" key="5">
    <source>
        <dbReference type="Proteomes" id="UP001268864"/>
    </source>
</evidence>
<protein>
    <recommendedName>
        <fullName evidence="3">DUF7344 domain-containing protein</fullName>
    </recommendedName>
</protein>
<evidence type="ECO:0000259" key="3">
    <source>
        <dbReference type="Pfam" id="PF24035"/>
    </source>
</evidence>
<organism evidence="4 5">
    <name type="scientific">Haloarcula onubensis</name>
    <dbReference type="NCBI Taxonomy" id="2950539"/>
    <lineage>
        <taxon>Archaea</taxon>
        <taxon>Methanobacteriati</taxon>
        <taxon>Methanobacteriota</taxon>
        <taxon>Stenosarchaea group</taxon>
        <taxon>Halobacteria</taxon>
        <taxon>Halobacteriales</taxon>
        <taxon>Haloarculaceae</taxon>
        <taxon>Haloarcula</taxon>
    </lineage>
</organism>
<dbReference type="Pfam" id="PF24035">
    <property type="entry name" value="DUF7344"/>
    <property type="match status" value="1"/>
</dbReference>
<evidence type="ECO:0000313" key="4">
    <source>
        <dbReference type="EMBL" id="MDS0282635.1"/>
    </source>
</evidence>
<comment type="caution">
    <text evidence="4">The sequence shown here is derived from an EMBL/GenBank/DDBJ whole genome shotgun (WGS) entry which is preliminary data.</text>
</comment>
<sequence length="188" mass="19692">MPVPSPLLSMTGPVGSDGESSPTSSTIDETTVYEILSNERRRRCLKLLVDSDDVWAVRQLSERIAADVAGPSGSADDIYDSVYISLCQTHLPKLDDADLVVYDATAKTVTVGPAADALRRYWFPAATTTDDSGGDVPLALALSSCTLIGLGVGSLLPTLATPLLVAVVVCNLAVLAVGIGRRFDAGDR</sequence>
<gene>
    <name evidence="4" type="ORF">NDI86_10910</name>
</gene>
<accession>A0ABU2FPF8</accession>
<feature type="domain" description="DUF7344" evidence="3">
    <location>
        <begin position="33"/>
        <end position="110"/>
    </location>
</feature>
<name>A0ABU2FPF8_9EURY</name>
<reference evidence="4 5" key="1">
    <citation type="submission" date="2022-06" db="EMBL/GenBank/DDBJ databases">
        <title>Halomicroarcula sp. a new haloarchaeum isolate from saline soil.</title>
        <authorList>
            <person name="Strakova D."/>
            <person name="Galisteo C."/>
            <person name="Sanchez-Porro C."/>
            <person name="Ventosa A."/>
        </authorList>
    </citation>
    <scope>NUCLEOTIDE SEQUENCE [LARGE SCALE GENOMIC DNA]</scope>
    <source>
        <strain evidence="4 5">S3CR25-11</strain>
    </source>
</reference>
<evidence type="ECO:0000256" key="1">
    <source>
        <dbReference type="SAM" id="MobiDB-lite"/>
    </source>
</evidence>
<dbReference type="EMBL" id="JAMQOS010000003">
    <property type="protein sequence ID" value="MDS0282635.1"/>
    <property type="molecule type" value="Genomic_DNA"/>
</dbReference>
<keyword evidence="2" id="KW-0812">Transmembrane</keyword>
<evidence type="ECO:0000256" key="2">
    <source>
        <dbReference type="SAM" id="Phobius"/>
    </source>
</evidence>